<evidence type="ECO:0000313" key="3">
    <source>
        <dbReference type="Proteomes" id="UP000448943"/>
    </source>
</evidence>
<dbReference type="Proteomes" id="UP000448943">
    <property type="component" value="Unassembled WGS sequence"/>
</dbReference>
<gene>
    <name evidence="2" type="ORF">ERL59_20275</name>
</gene>
<organism evidence="2 3">
    <name type="scientific">Chengkuizengella marina</name>
    <dbReference type="NCBI Taxonomy" id="2507566"/>
    <lineage>
        <taxon>Bacteria</taxon>
        <taxon>Bacillati</taxon>
        <taxon>Bacillota</taxon>
        <taxon>Bacilli</taxon>
        <taxon>Bacillales</taxon>
        <taxon>Paenibacillaceae</taxon>
        <taxon>Chengkuizengella</taxon>
    </lineage>
</organism>
<dbReference type="EMBL" id="SIJB01000081">
    <property type="protein sequence ID" value="NBI31266.1"/>
    <property type="molecule type" value="Genomic_DNA"/>
</dbReference>
<keyword evidence="1" id="KW-0472">Membrane</keyword>
<evidence type="ECO:0000256" key="1">
    <source>
        <dbReference type="SAM" id="Phobius"/>
    </source>
</evidence>
<feature type="transmembrane region" description="Helical" evidence="1">
    <location>
        <begin position="44"/>
        <end position="67"/>
    </location>
</feature>
<accession>A0A6N9Q8P6</accession>
<keyword evidence="3" id="KW-1185">Reference proteome</keyword>
<name>A0A6N9Q8P6_9BACL</name>
<keyword evidence="1" id="KW-0812">Transmembrane</keyword>
<evidence type="ECO:0008006" key="4">
    <source>
        <dbReference type="Google" id="ProtNLM"/>
    </source>
</evidence>
<keyword evidence="1" id="KW-1133">Transmembrane helix</keyword>
<protein>
    <recommendedName>
        <fullName evidence="4">DUF2759 domain-containing protein</fullName>
    </recommendedName>
</protein>
<dbReference type="RefSeq" id="WP_160648087.1">
    <property type="nucleotide sequence ID" value="NZ_SIJB01000081.1"/>
</dbReference>
<proteinExistence type="predicted"/>
<dbReference type="AlphaFoldDB" id="A0A6N9Q8P6"/>
<sequence length="71" mass="8016">MFLAEEAVEKVGQFSYFDLVMILFSVIIAIGFVRLILAKDKNLFAIGFAFVCLVIFAFMDVLIVLAWTGYL</sequence>
<dbReference type="OrthoDB" id="2679967at2"/>
<evidence type="ECO:0000313" key="2">
    <source>
        <dbReference type="EMBL" id="NBI31266.1"/>
    </source>
</evidence>
<comment type="caution">
    <text evidence="2">The sequence shown here is derived from an EMBL/GenBank/DDBJ whole genome shotgun (WGS) entry which is preliminary data.</text>
</comment>
<reference evidence="2 3" key="1">
    <citation type="submission" date="2019-01" db="EMBL/GenBank/DDBJ databases">
        <title>Chengkuizengella sp. nov., isolated from deep-sea sediment of East Pacific Ocean.</title>
        <authorList>
            <person name="Yang J."/>
            <person name="Lai Q."/>
            <person name="Shao Z."/>
        </authorList>
    </citation>
    <scope>NUCLEOTIDE SEQUENCE [LARGE SCALE GENOMIC DNA]</scope>
    <source>
        <strain evidence="2 3">YPA3-1-1</strain>
    </source>
</reference>
<feature type="transmembrane region" description="Helical" evidence="1">
    <location>
        <begin position="16"/>
        <end position="37"/>
    </location>
</feature>